<dbReference type="EMBL" id="BMIG01000001">
    <property type="protein sequence ID" value="GGA86507.1"/>
    <property type="molecule type" value="Genomic_DNA"/>
</dbReference>
<gene>
    <name evidence="2" type="ORF">GCM10011496_03890</name>
</gene>
<feature type="transmembrane region" description="Helical" evidence="1">
    <location>
        <begin position="7"/>
        <end position="33"/>
    </location>
</feature>
<name>A0A916S680_9BURK</name>
<comment type="caution">
    <text evidence="2">The sequence shown here is derived from an EMBL/GenBank/DDBJ whole genome shotgun (WGS) entry which is preliminary data.</text>
</comment>
<evidence type="ECO:0000313" key="3">
    <source>
        <dbReference type="Proteomes" id="UP000620596"/>
    </source>
</evidence>
<keyword evidence="3" id="KW-1185">Reference proteome</keyword>
<reference evidence="2" key="1">
    <citation type="journal article" date="2014" name="Int. J. Syst. Evol. Microbiol.">
        <title>Complete genome sequence of Corynebacterium casei LMG S-19264T (=DSM 44701T), isolated from a smear-ripened cheese.</title>
        <authorList>
            <consortium name="US DOE Joint Genome Institute (JGI-PGF)"/>
            <person name="Walter F."/>
            <person name="Albersmeier A."/>
            <person name="Kalinowski J."/>
            <person name="Ruckert C."/>
        </authorList>
    </citation>
    <scope>NUCLEOTIDE SEQUENCE</scope>
    <source>
        <strain evidence="2">CGMCC 1.15322</strain>
    </source>
</reference>
<keyword evidence="1" id="KW-1133">Transmembrane helix</keyword>
<dbReference type="Proteomes" id="UP000620596">
    <property type="component" value="Unassembled WGS sequence"/>
</dbReference>
<reference evidence="2" key="2">
    <citation type="submission" date="2020-09" db="EMBL/GenBank/DDBJ databases">
        <authorList>
            <person name="Sun Q."/>
            <person name="Zhou Y."/>
        </authorList>
    </citation>
    <scope>NUCLEOTIDE SEQUENCE</scope>
    <source>
        <strain evidence="2">CGMCC 1.15322</strain>
    </source>
</reference>
<accession>A0A916S680</accession>
<evidence type="ECO:0000313" key="2">
    <source>
        <dbReference type="EMBL" id="GGA86507.1"/>
    </source>
</evidence>
<protein>
    <submittedName>
        <fullName evidence="2">Uncharacterized protein</fullName>
    </submittedName>
</protein>
<keyword evidence="1" id="KW-0472">Membrane</keyword>
<dbReference type="AlphaFoldDB" id="A0A916S680"/>
<evidence type="ECO:0000256" key="1">
    <source>
        <dbReference type="SAM" id="Phobius"/>
    </source>
</evidence>
<proteinExistence type="predicted"/>
<organism evidence="2 3">
    <name type="scientific">Polaromonas eurypsychrophila</name>
    <dbReference type="NCBI Taxonomy" id="1614635"/>
    <lineage>
        <taxon>Bacteria</taxon>
        <taxon>Pseudomonadati</taxon>
        <taxon>Pseudomonadota</taxon>
        <taxon>Betaproteobacteria</taxon>
        <taxon>Burkholderiales</taxon>
        <taxon>Comamonadaceae</taxon>
        <taxon>Polaromonas</taxon>
    </lineage>
</organism>
<sequence>MVFMEGVALLLVSMLVVPVLVEGWACMVLLLFIEPLLLFIEPVAPLVLPWFWLIGPCADDPPGVLVTWGADVCA</sequence>
<keyword evidence="1" id="KW-0812">Transmembrane</keyword>